<organism evidence="8">
    <name type="scientific">marine sediment metagenome</name>
    <dbReference type="NCBI Taxonomy" id="412755"/>
    <lineage>
        <taxon>unclassified sequences</taxon>
        <taxon>metagenomes</taxon>
        <taxon>ecological metagenomes</taxon>
    </lineage>
</organism>
<protein>
    <recommendedName>
        <fullName evidence="7">CBS domain-containing protein</fullName>
    </recommendedName>
</protein>
<feature type="domain" description="CBS" evidence="7">
    <location>
        <begin position="173"/>
        <end position="228"/>
    </location>
</feature>
<name>X0WFS7_9ZZZZ</name>
<dbReference type="InterPro" id="IPR044751">
    <property type="entry name" value="Ion_transp-like_CBS"/>
</dbReference>
<sequence length="229" mass="25534">ILAPLIFLIADAAPKCLFARNADILFYKVVRPIWLSRVLLYPAVVLLRLLIRFWQAVLGGQPENAARFLLTPAYLTYLFTESKKTGRLSDYQTTLAFNIIKLAKFPVQQAMIPLERVSSFPIALTPAEFLRRAADFPFTRFPVFDTDPDRIVGVVNVIDLALDAPPGPSLAPYIRRPVSVTHTASVLDALHAMRAKSAMLAVVSRDDTPIGIVTFKDLAEEIAGELREW</sequence>
<keyword evidence="3" id="KW-0812">Transmembrane</keyword>
<dbReference type="GO" id="GO:0005886">
    <property type="term" value="C:plasma membrane"/>
    <property type="evidence" value="ECO:0007669"/>
    <property type="project" value="UniProtKB-SubCell"/>
</dbReference>
<gene>
    <name evidence="8" type="ORF">S01H1_44968</name>
</gene>
<evidence type="ECO:0000256" key="1">
    <source>
        <dbReference type="ARBA" id="ARBA00004651"/>
    </source>
</evidence>
<keyword evidence="6" id="KW-0472">Membrane</keyword>
<evidence type="ECO:0000313" key="8">
    <source>
        <dbReference type="EMBL" id="GAG11556.1"/>
    </source>
</evidence>
<dbReference type="SUPFAM" id="SSF54631">
    <property type="entry name" value="CBS-domain pair"/>
    <property type="match status" value="1"/>
</dbReference>
<accession>X0WFS7</accession>
<dbReference type="InterPro" id="IPR002550">
    <property type="entry name" value="CNNM"/>
</dbReference>
<dbReference type="InterPro" id="IPR051676">
    <property type="entry name" value="UPF0053_domain"/>
</dbReference>
<dbReference type="CDD" id="cd04590">
    <property type="entry name" value="CBS_pair_CorC_HlyC_assoc"/>
    <property type="match status" value="1"/>
</dbReference>
<evidence type="ECO:0000256" key="3">
    <source>
        <dbReference type="ARBA" id="ARBA00022692"/>
    </source>
</evidence>
<dbReference type="InterPro" id="IPR000644">
    <property type="entry name" value="CBS_dom"/>
</dbReference>
<keyword evidence="5" id="KW-1133">Transmembrane helix</keyword>
<evidence type="ECO:0000256" key="4">
    <source>
        <dbReference type="ARBA" id="ARBA00022737"/>
    </source>
</evidence>
<keyword evidence="4" id="KW-0677">Repeat</keyword>
<evidence type="ECO:0000256" key="5">
    <source>
        <dbReference type="ARBA" id="ARBA00022989"/>
    </source>
</evidence>
<comment type="subcellular location">
    <subcellularLocation>
        <location evidence="1">Cell membrane</location>
        <topology evidence="1">Multi-pass membrane protein</topology>
    </subcellularLocation>
</comment>
<dbReference type="Pfam" id="PF01595">
    <property type="entry name" value="CNNM"/>
    <property type="match status" value="1"/>
</dbReference>
<comment type="caution">
    <text evidence="8">The sequence shown here is derived from an EMBL/GenBank/DDBJ whole genome shotgun (WGS) entry which is preliminary data.</text>
</comment>
<evidence type="ECO:0000256" key="2">
    <source>
        <dbReference type="ARBA" id="ARBA00022475"/>
    </source>
</evidence>
<evidence type="ECO:0000256" key="6">
    <source>
        <dbReference type="ARBA" id="ARBA00023136"/>
    </source>
</evidence>
<reference evidence="8" key="1">
    <citation type="journal article" date="2014" name="Front. Microbiol.">
        <title>High frequency of phylogenetically diverse reductive dehalogenase-homologous genes in deep subseafloor sedimentary metagenomes.</title>
        <authorList>
            <person name="Kawai M."/>
            <person name="Futagami T."/>
            <person name="Toyoda A."/>
            <person name="Takaki Y."/>
            <person name="Nishi S."/>
            <person name="Hori S."/>
            <person name="Arai W."/>
            <person name="Tsubouchi T."/>
            <person name="Morono Y."/>
            <person name="Uchiyama I."/>
            <person name="Ito T."/>
            <person name="Fujiyama A."/>
            <person name="Inagaki F."/>
            <person name="Takami H."/>
        </authorList>
    </citation>
    <scope>NUCLEOTIDE SEQUENCE</scope>
    <source>
        <strain evidence="8">Expedition CK06-06</strain>
    </source>
</reference>
<evidence type="ECO:0000259" key="7">
    <source>
        <dbReference type="PROSITE" id="PS51371"/>
    </source>
</evidence>
<proteinExistence type="predicted"/>
<dbReference type="EMBL" id="BARS01028706">
    <property type="protein sequence ID" value="GAG11556.1"/>
    <property type="molecule type" value="Genomic_DNA"/>
</dbReference>
<dbReference type="InterPro" id="IPR046342">
    <property type="entry name" value="CBS_dom_sf"/>
</dbReference>
<dbReference type="Pfam" id="PF00571">
    <property type="entry name" value="CBS"/>
    <property type="match status" value="1"/>
</dbReference>
<dbReference type="PANTHER" id="PTHR43099">
    <property type="entry name" value="UPF0053 PROTEIN YRKA"/>
    <property type="match status" value="1"/>
</dbReference>
<keyword evidence="2" id="KW-1003">Cell membrane</keyword>
<dbReference type="Gene3D" id="3.10.580.10">
    <property type="entry name" value="CBS-domain"/>
    <property type="match status" value="1"/>
</dbReference>
<feature type="non-terminal residue" evidence="8">
    <location>
        <position position="1"/>
    </location>
</feature>
<dbReference type="AlphaFoldDB" id="X0WFS7"/>
<dbReference type="PROSITE" id="PS51371">
    <property type="entry name" value="CBS"/>
    <property type="match status" value="1"/>
</dbReference>
<dbReference type="PANTHER" id="PTHR43099:SF4">
    <property type="entry name" value="INTEGRAL MEMBRANE PROTEIN"/>
    <property type="match status" value="1"/>
</dbReference>